<proteinExistence type="predicted"/>
<dbReference type="EMBL" id="CP076133">
    <property type="protein sequence ID" value="QWG05026.1"/>
    <property type="molecule type" value="Genomic_DNA"/>
</dbReference>
<sequence>MGFNISGLAINSSYENKLVELQNDLNLTFDYIEDVNFETASSNWTDEGIAYIYFTPKSTLLFLHVDMCIEPYPIKENNVLSFALSELSMAFSINYTEGKEVKRYIIEHNGEKVSDEGTSFSFENSCDDASEIIWKLLDEVLDTSYDDIDLAATAKKFRVTYGKPVVKQPTQPTDNSETKNIENKDPQQELESKYRQLSNSELIAEFKRYIDTPDVKTSDLSKEEQLALLSIIEERKIGLQHFAHATEKKENNDGCMSGLLLMMLLTTSLIIYAIL</sequence>
<accession>A0AAX1NBY4</accession>
<dbReference type="Proteomes" id="UP000678679">
    <property type="component" value="Chromosome 2"/>
</dbReference>
<keyword evidence="3" id="KW-1185">Reference proteome</keyword>
<feature type="compositionally biased region" description="Basic and acidic residues" evidence="1">
    <location>
        <begin position="176"/>
        <end position="191"/>
    </location>
</feature>
<reference evidence="2 3" key="1">
    <citation type="submission" date="2021-05" db="EMBL/GenBank/DDBJ databases">
        <title>Comparative genomic studies on the polysaccharide-degrading batcterial strains of the Flammeovirga genus.</title>
        <authorList>
            <person name="Zewei F."/>
            <person name="Zheng Z."/>
            <person name="Yu L."/>
            <person name="Ruyue G."/>
            <person name="Yanhong M."/>
            <person name="Yuanyuan C."/>
            <person name="Jingyan G."/>
            <person name="Wenjun H."/>
        </authorList>
    </citation>
    <scope>NUCLEOTIDE SEQUENCE [LARGE SCALE GENOMIC DNA]</scope>
    <source>
        <strain evidence="2 3">NBRC:100898</strain>
    </source>
</reference>
<name>A0AAX1NBY4_9BACT</name>
<evidence type="ECO:0000313" key="2">
    <source>
        <dbReference type="EMBL" id="QWG05026.1"/>
    </source>
</evidence>
<feature type="region of interest" description="Disordered" evidence="1">
    <location>
        <begin position="165"/>
        <end position="191"/>
    </location>
</feature>
<organism evidence="2 3">
    <name type="scientific">Flammeovirga yaeyamensis</name>
    <dbReference type="NCBI Taxonomy" id="367791"/>
    <lineage>
        <taxon>Bacteria</taxon>
        <taxon>Pseudomonadati</taxon>
        <taxon>Bacteroidota</taxon>
        <taxon>Cytophagia</taxon>
        <taxon>Cytophagales</taxon>
        <taxon>Flammeovirgaceae</taxon>
        <taxon>Flammeovirga</taxon>
    </lineage>
</organism>
<dbReference type="AlphaFoldDB" id="A0AAX1NBY4"/>
<evidence type="ECO:0000313" key="3">
    <source>
        <dbReference type="Proteomes" id="UP000678679"/>
    </source>
</evidence>
<evidence type="ECO:0000256" key="1">
    <source>
        <dbReference type="SAM" id="MobiDB-lite"/>
    </source>
</evidence>
<gene>
    <name evidence="2" type="ORF">KMW28_21625</name>
</gene>
<dbReference type="RefSeq" id="WP_169662286.1">
    <property type="nucleotide sequence ID" value="NZ_CP076133.1"/>
</dbReference>
<dbReference type="KEGG" id="fya:KMW28_21625"/>
<protein>
    <submittedName>
        <fullName evidence="2">Uncharacterized protein</fullName>
    </submittedName>
</protein>